<sequence>MEISDEEKRFLTGITAAPVPHFVAVQDLYEKKERESYYTHIAQNILAEASTAFRESRESRCSDTFQAWRSGDELVVDLSREQEPANCHLRDNIVEVNGKPFWISSCELQNSSMDSGAVLEGWSVGHGRLEDQPRHPSGSIQIEVRLFARDYLSRYVAAMELKSAGGTDMERALLNPRAAVRGTYPDKQQIGDVIPANEHQERAIQNLNNRLEIIHGPPGTGKSTTIFHIISANRSCLREGEGAFAVCCAVTNQAVDSIAEKLGRTHDEHFPILIVGSSGRMGKTAEKFTLDALCEREPEVVAARKEVQRIRQQIGITDEKLALAKLKGVRDEVERLEHQRVVHEVAETSAESALDAELEATRRRIVCRTSVFLCTISSSYKVQQLQRYHSTSEAWKGVAEPRRLLVVILDEAGATPESYAPLMLCMRPENVILLGDHMQLPPLVIGSSAQRGKQLDRSLMERALDCGAQESTPC</sequence>
<dbReference type="InterPro" id="IPR027417">
    <property type="entry name" value="P-loop_NTPase"/>
</dbReference>
<dbReference type="SUPFAM" id="SSF52540">
    <property type="entry name" value="P-loop containing nucleoside triphosphate hydrolases"/>
    <property type="match status" value="1"/>
</dbReference>
<evidence type="ECO:0000259" key="1">
    <source>
        <dbReference type="Pfam" id="PF13086"/>
    </source>
</evidence>
<name>A0ABN9V171_9DINO</name>
<organism evidence="2 3">
    <name type="scientific">Prorocentrum cordatum</name>
    <dbReference type="NCBI Taxonomy" id="2364126"/>
    <lineage>
        <taxon>Eukaryota</taxon>
        <taxon>Sar</taxon>
        <taxon>Alveolata</taxon>
        <taxon>Dinophyceae</taxon>
        <taxon>Prorocentrales</taxon>
        <taxon>Prorocentraceae</taxon>
        <taxon>Prorocentrum</taxon>
    </lineage>
</organism>
<dbReference type="PANTHER" id="PTHR10887:SF495">
    <property type="entry name" value="HELICASE SENATAXIN ISOFORM X1-RELATED"/>
    <property type="match status" value="1"/>
</dbReference>
<evidence type="ECO:0000313" key="2">
    <source>
        <dbReference type="EMBL" id="CAK0866488.1"/>
    </source>
</evidence>
<dbReference type="Pfam" id="PF13086">
    <property type="entry name" value="AAA_11"/>
    <property type="match status" value="1"/>
</dbReference>
<feature type="domain" description="DNA2/NAM7 helicase helicase" evidence="1">
    <location>
        <begin position="196"/>
        <end position="445"/>
    </location>
</feature>
<accession>A0ABN9V171</accession>
<comment type="caution">
    <text evidence="2">The sequence shown here is derived from an EMBL/GenBank/DDBJ whole genome shotgun (WGS) entry which is preliminary data.</text>
</comment>
<dbReference type="EMBL" id="CAUYUJ010016540">
    <property type="protein sequence ID" value="CAK0866488.1"/>
    <property type="molecule type" value="Genomic_DNA"/>
</dbReference>
<dbReference type="InterPro" id="IPR045055">
    <property type="entry name" value="DNA2/NAM7-like"/>
</dbReference>
<protein>
    <recommendedName>
        <fullName evidence="1">DNA2/NAM7 helicase helicase domain-containing protein</fullName>
    </recommendedName>
</protein>
<dbReference type="InterPro" id="IPR041677">
    <property type="entry name" value="DNA2/NAM7_AAA_11"/>
</dbReference>
<dbReference type="Proteomes" id="UP001189429">
    <property type="component" value="Unassembled WGS sequence"/>
</dbReference>
<dbReference type="PANTHER" id="PTHR10887">
    <property type="entry name" value="DNA2/NAM7 HELICASE FAMILY"/>
    <property type="match status" value="1"/>
</dbReference>
<keyword evidence="3" id="KW-1185">Reference proteome</keyword>
<dbReference type="Gene3D" id="3.40.50.300">
    <property type="entry name" value="P-loop containing nucleotide triphosphate hydrolases"/>
    <property type="match status" value="1"/>
</dbReference>
<proteinExistence type="predicted"/>
<evidence type="ECO:0000313" key="3">
    <source>
        <dbReference type="Proteomes" id="UP001189429"/>
    </source>
</evidence>
<gene>
    <name evidence="2" type="ORF">PCOR1329_LOCUS53657</name>
</gene>
<reference evidence="2" key="1">
    <citation type="submission" date="2023-10" db="EMBL/GenBank/DDBJ databases">
        <authorList>
            <person name="Chen Y."/>
            <person name="Shah S."/>
            <person name="Dougan E. K."/>
            <person name="Thang M."/>
            <person name="Chan C."/>
        </authorList>
    </citation>
    <scope>NUCLEOTIDE SEQUENCE [LARGE SCALE GENOMIC DNA]</scope>
</reference>